<feature type="binding site" description="axial binding residue" evidence="10">
    <location>
        <position position="468"/>
    </location>
    <ligand>
        <name>heme</name>
        <dbReference type="ChEBI" id="CHEBI:30413"/>
    </ligand>
    <ligandPart>
        <name>Fe</name>
        <dbReference type="ChEBI" id="CHEBI:18248"/>
    </ligandPart>
</feature>
<dbReference type="InterPro" id="IPR002401">
    <property type="entry name" value="Cyt_P450_E_grp-I"/>
</dbReference>
<dbReference type="GO" id="GO:0005506">
    <property type="term" value="F:iron ion binding"/>
    <property type="evidence" value="ECO:0007669"/>
    <property type="project" value="InterPro"/>
</dbReference>
<keyword evidence="9" id="KW-0472">Membrane</keyword>
<keyword evidence="6 11" id="KW-0560">Oxidoreductase</keyword>
<protein>
    <submittedName>
        <fullName evidence="12">Cytochrome P450 89A2</fullName>
    </submittedName>
</protein>
<dbReference type="AlphaFoldDB" id="A0A1D1YKK2"/>
<evidence type="ECO:0000256" key="2">
    <source>
        <dbReference type="ARBA" id="ARBA00022617"/>
    </source>
</evidence>
<organism evidence="12">
    <name type="scientific">Anthurium amnicola</name>
    <dbReference type="NCBI Taxonomy" id="1678845"/>
    <lineage>
        <taxon>Eukaryota</taxon>
        <taxon>Viridiplantae</taxon>
        <taxon>Streptophyta</taxon>
        <taxon>Embryophyta</taxon>
        <taxon>Tracheophyta</taxon>
        <taxon>Spermatophyta</taxon>
        <taxon>Magnoliopsida</taxon>
        <taxon>Liliopsida</taxon>
        <taxon>Araceae</taxon>
        <taxon>Pothoideae</taxon>
        <taxon>Potheae</taxon>
        <taxon>Anthurium</taxon>
    </lineage>
</organism>
<evidence type="ECO:0000256" key="8">
    <source>
        <dbReference type="ARBA" id="ARBA00023033"/>
    </source>
</evidence>
<dbReference type="PRINTS" id="PR00463">
    <property type="entry name" value="EP450I"/>
</dbReference>
<dbReference type="Gene3D" id="1.10.630.10">
    <property type="entry name" value="Cytochrome P450"/>
    <property type="match status" value="1"/>
</dbReference>
<keyword evidence="2 10" id="KW-0349">Heme</keyword>
<dbReference type="PANTHER" id="PTHR24298">
    <property type="entry name" value="FLAVONOID 3'-MONOOXYGENASE-RELATED"/>
    <property type="match status" value="1"/>
</dbReference>
<dbReference type="FunFam" id="1.10.630.10:FF:000012">
    <property type="entry name" value="Cytochrome P450 family protein"/>
    <property type="match status" value="1"/>
</dbReference>
<reference evidence="12" key="1">
    <citation type="submission" date="2015-07" db="EMBL/GenBank/DDBJ databases">
        <title>Transcriptome Assembly of Anthurium amnicola.</title>
        <authorList>
            <person name="Suzuki J."/>
        </authorList>
    </citation>
    <scope>NUCLEOTIDE SEQUENCE</scope>
</reference>
<evidence type="ECO:0000256" key="9">
    <source>
        <dbReference type="ARBA" id="ARBA00023136"/>
    </source>
</evidence>
<evidence type="ECO:0000256" key="4">
    <source>
        <dbReference type="ARBA" id="ARBA00022723"/>
    </source>
</evidence>
<dbReference type="InterPro" id="IPR036396">
    <property type="entry name" value="Cyt_P450_sf"/>
</dbReference>
<dbReference type="PRINTS" id="PR00385">
    <property type="entry name" value="P450"/>
</dbReference>
<gene>
    <name evidence="12" type="primary">CYP89A2_4</name>
    <name evidence="12" type="ORF">g.57664</name>
</gene>
<keyword evidence="7 10" id="KW-0408">Iron</keyword>
<evidence type="ECO:0000256" key="3">
    <source>
        <dbReference type="ARBA" id="ARBA00022692"/>
    </source>
</evidence>
<dbReference type="CDD" id="cd11075">
    <property type="entry name" value="CYP77_89"/>
    <property type="match status" value="1"/>
</dbReference>
<dbReference type="PANTHER" id="PTHR24298:SF800">
    <property type="entry name" value="CYTOCHROME P450 89A2-RELATED"/>
    <property type="match status" value="1"/>
</dbReference>
<accession>A0A1D1YKK2</accession>
<comment type="similarity">
    <text evidence="11">Belongs to the cytochrome P450 family.</text>
</comment>
<name>A0A1D1YKK2_9ARAE</name>
<dbReference type="GO" id="GO:0016709">
    <property type="term" value="F:oxidoreductase activity, acting on paired donors, with incorporation or reduction of molecular oxygen, NAD(P)H as one donor, and incorporation of one atom of oxygen"/>
    <property type="evidence" value="ECO:0007669"/>
    <property type="project" value="TreeGrafter"/>
</dbReference>
<dbReference type="SUPFAM" id="SSF48264">
    <property type="entry name" value="Cytochrome P450"/>
    <property type="match status" value="1"/>
</dbReference>
<dbReference type="GO" id="GO:0016020">
    <property type="term" value="C:membrane"/>
    <property type="evidence" value="ECO:0007669"/>
    <property type="project" value="UniProtKB-SubCell"/>
</dbReference>
<keyword evidence="5" id="KW-1133">Transmembrane helix</keyword>
<dbReference type="GO" id="GO:0020037">
    <property type="term" value="F:heme binding"/>
    <property type="evidence" value="ECO:0007669"/>
    <property type="project" value="InterPro"/>
</dbReference>
<dbReference type="InterPro" id="IPR051103">
    <property type="entry name" value="Plant_metabolite_P450s"/>
</dbReference>
<evidence type="ECO:0000256" key="6">
    <source>
        <dbReference type="ARBA" id="ARBA00023002"/>
    </source>
</evidence>
<evidence type="ECO:0000256" key="5">
    <source>
        <dbReference type="ARBA" id="ARBA00022989"/>
    </source>
</evidence>
<evidence type="ECO:0000313" key="12">
    <source>
        <dbReference type="EMBL" id="JAT55156.1"/>
    </source>
</evidence>
<sequence length="525" mass="58921">MSVPVDNRVLIILLSFSCFLCLALLLLLLRFKPTSGRSKGKVGKQGRPPPSPPSLPLIGNLLWLRRPLLDLSPAVRRLAATYGPVVSLSIGPVPAVFIADRRLAHEALVAKGAAFSDRPRPQGANYVYSSDGHVISSASGSLWRLLRRNLSAEILHPSRLRSYAPGRRWALGKLLGSLRAEAEANGGVVVLASSFRNAVFSLMVYMCFGEKLDEKVIRDIMDVQRELLQLALALNIFDLMPRLAKFVFWKRWKAFLAIRRRQEDILIPLIRARRDKKLHDKMKHEQPIVSYVDTLLDLELPEEGGRKLDDLEIVSLCSEFFNAGTDTTSTTLQWVMANLVKFPDIQNKLLEEIRAVTGDSGDEIKEEQLQRMTFLNAVILEALRRHPPAHFLLPHIVSEEVSLKGYLISKGVAVNVTTAEFGWDETVWKDPMEFKPERFLPGGEGHGVDITGSREIKMMPFGAGRRICPGLVLALLHLECFVANLVREFEWKGVEGEVVDLSEELEFTVTMKNPLRASISPWLDR</sequence>
<comment type="cofactor">
    <cofactor evidence="10">
        <name>heme</name>
        <dbReference type="ChEBI" id="CHEBI:30413"/>
    </cofactor>
</comment>
<dbReference type="EMBL" id="GDJX01012780">
    <property type="protein sequence ID" value="JAT55156.1"/>
    <property type="molecule type" value="Transcribed_RNA"/>
</dbReference>
<evidence type="ECO:0000256" key="11">
    <source>
        <dbReference type="RuleBase" id="RU000461"/>
    </source>
</evidence>
<dbReference type="Pfam" id="PF00067">
    <property type="entry name" value="p450"/>
    <property type="match status" value="1"/>
</dbReference>
<keyword evidence="3" id="KW-0812">Transmembrane</keyword>
<evidence type="ECO:0000256" key="7">
    <source>
        <dbReference type="ARBA" id="ARBA00023004"/>
    </source>
</evidence>
<comment type="subcellular location">
    <subcellularLocation>
        <location evidence="1">Membrane</location>
        <topology evidence="1">Single-pass membrane protein</topology>
    </subcellularLocation>
</comment>
<dbReference type="PROSITE" id="PS00086">
    <property type="entry name" value="CYTOCHROME_P450"/>
    <property type="match status" value="1"/>
</dbReference>
<evidence type="ECO:0000256" key="10">
    <source>
        <dbReference type="PIRSR" id="PIRSR602401-1"/>
    </source>
</evidence>
<proteinExistence type="inferred from homology"/>
<dbReference type="InterPro" id="IPR001128">
    <property type="entry name" value="Cyt_P450"/>
</dbReference>
<keyword evidence="4 10" id="KW-0479">Metal-binding</keyword>
<keyword evidence="8 11" id="KW-0503">Monooxygenase</keyword>
<dbReference type="InterPro" id="IPR017972">
    <property type="entry name" value="Cyt_P450_CS"/>
</dbReference>
<evidence type="ECO:0000256" key="1">
    <source>
        <dbReference type="ARBA" id="ARBA00004167"/>
    </source>
</evidence>